<accession>A0A922I1D9</accession>
<evidence type="ECO:0000313" key="3">
    <source>
        <dbReference type="Proteomes" id="UP000790347"/>
    </source>
</evidence>
<feature type="transmembrane region" description="Helical" evidence="1">
    <location>
        <begin position="59"/>
        <end position="84"/>
    </location>
</feature>
<keyword evidence="1" id="KW-0472">Membrane</keyword>
<proteinExistence type="predicted"/>
<dbReference type="AlphaFoldDB" id="A0A922I1D9"/>
<dbReference type="Proteomes" id="UP000790347">
    <property type="component" value="Unassembled WGS sequence"/>
</dbReference>
<gene>
    <name evidence="2" type="ORF">DERF_007932</name>
</gene>
<evidence type="ECO:0000313" key="2">
    <source>
        <dbReference type="EMBL" id="KAH9517252.1"/>
    </source>
</evidence>
<comment type="caution">
    <text evidence="2">The sequence shown here is derived from an EMBL/GenBank/DDBJ whole genome shotgun (WGS) entry which is preliminary data.</text>
</comment>
<keyword evidence="1" id="KW-0812">Transmembrane</keyword>
<reference evidence="2" key="2">
    <citation type="journal article" date="2022" name="Res Sq">
        <title>Comparative Genomics Reveals Insights into the Divergent Evolution of Astigmatic Mites and Household Pest Adaptations.</title>
        <authorList>
            <person name="Xiong Q."/>
            <person name="Wan A.T.-Y."/>
            <person name="Liu X.-Y."/>
            <person name="Fung C.S.-H."/>
            <person name="Xiao X."/>
            <person name="Malainual N."/>
            <person name="Hou J."/>
            <person name="Wang L."/>
            <person name="Wang M."/>
            <person name="Yang K."/>
            <person name="Cui Y."/>
            <person name="Leung E."/>
            <person name="Nong W."/>
            <person name="Shin S.-K."/>
            <person name="Au S."/>
            <person name="Jeong K.Y."/>
            <person name="Chew F.T."/>
            <person name="Hui J."/>
            <person name="Leung T.F."/>
            <person name="Tungtrongchitr A."/>
            <person name="Zhong N."/>
            <person name="Liu Z."/>
            <person name="Tsui S."/>
        </authorList>
    </citation>
    <scope>NUCLEOTIDE SEQUENCE</scope>
    <source>
        <strain evidence="2">Derf</strain>
        <tissue evidence="2">Whole organism</tissue>
    </source>
</reference>
<evidence type="ECO:0000256" key="1">
    <source>
        <dbReference type="SAM" id="Phobius"/>
    </source>
</evidence>
<organism evidence="2 3">
    <name type="scientific">Dermatophagoides farinae</name>
    <name type="common">American house dust mite</name>
    <dbReference type="NCBI Taxonomy" id="6954"/>
    <lineage>
        <taxon>Eukaryota</taxon>
        <taxon>Metazoa</taxon>
        <taxon>Ecdysozoa</taxon>
        <taxon>Arthropoda</taxon>
        <taxon>Chelicerata</taxon>
        <taxon>Arachnida</taxon>
        <taxon>Acari</taxon>
        <taxon>Acariformes</taxon>
        <taxon>Sarcoptiformes</taxon>
        <taxon>Astigmata</taxon>
        <taxon>Psoroptidia</taxon>
        <taxon>Analgoidea</taxon>
        <taxon>Pyroglyphidae</taxon>
        <taxon>Dermatophagoidinae</taxon>
        <taxon>Dermatophagoides</taxon>
    </lineage>
</organism>
<keyword evidence="3" id="KW-1185">Reference proteome</keyword>
<sequence>MVKGFEIVGMVIAISSGGYRLFLSLSLSQCQDVQSSSRHPTGKLIYNNNRSNTTMNRTILLFVIVAFVMMATDHAFGSPGYTAFRMSKNGLRPRSADWNTYTDDRSDYDNFLNYRQKRNFLPLPPPLWVLP</sequence>
<protein>
    <submittedName>
        <fullName evidence="2">Uncharacterized protein</fullName>
    </submittedName>
</protein>
<dbReference type="EMBL" id="ASGP02000003">
    <property type="protein sequence ID" value="KAH9517252.1"/>
    <property type="molecule type" value="Genomic_DNA"/>
</dbReference>
<keyword evidence="1" id="KW-1133">Transmembrane helix</keyword>
<reference evidence="2" key="1">
    <citation type="submission" date="2013-05" db="EMBL/GenBank/DDBJ databases">
        <authorList>
            <person name="Yim A.K.Y."/>
            <person name="Chan T.F."/>
            <person name="Ji K.M."/>
            <person name="Liu X.Y."/>
            <person name="Zhou J.W."/>
            <person name="Li R.Q."/>
            <person name="Yang K.Y."/>
            <person name="Li J."/>
            <person name="Li M."/>
            <person name="Law P.T.W."/>
            <person name="Wu Y.L."/>
            <person name="Cai Z.L."/>
            <person name="Qin H."/>
            <person name="Bao Y."/>
            <person name="Leung R.K.K."/>
            <person name="Ng P.K.S."/>
            <person name="Zou J."/>
            <person name="Zhong X.J."/>
            <person name="Ran P.X."/>
            <person name="Zhong N.S."/>
            <person name="Liu Z.G."/>
            <person name="Tsui S.K.W."/>
        </authorList>
    </citation>
    <scope>NUCLEOTIDE SEQUENCE</scope>
    <source>
        <strain evidence="2">Derf</strain>
        <tissue evidence="2">Whole organism</tissue>
    </source>
</reference>
<name>A0A922I1D9_DERFA</name>